<dbReference type="AlphaFoldDB" id="A0A7C8MD67"/>
<evidence type="ECO:0000313" key="3">
    <source>
        <dbReference type="Proteomes" id="UP000481861"/>
    </source>
</evidence>
<evidence type="ECO:0000313" key="2">
    <source>
        <dbReference type="EMBL" id="KAF2875336.1"/>
    </source>
</evidence>
<gene>
    <name evidence="2" type="ORF">BDV95DRAFT_564879</name>
</gene>
<keyword evidence="3" id="KW-1185">Reference proteome</keyword>
<name>A0A7C8MD67_9PLEO</name>
<accession>A0A7C8MD67</accession>
<dbReference type="EMBL" id="JAADJZ010000005">
    <property type="protein sequence ID" value="KAF2875336.1"/>
    <property type="molecule type" value="Genomic_DNA"/>
</dbReference>
<organism evidence="2 3">
    <name type="scientific">Massariosphaeria phaeospora</name>
    <dbReference type="NCBI Taxonomy" id="100035"/>
    <lineage>
        <taxon>Eukaryota</taxon>
        <taxon>Fungi</taxon>
        <taxon>Dikarya</taxon>
        <taxon>Ascomycota</taxon>
        <taxon>Pezizomycotina</taxon>
        <taxon>Dothideomycetes</taxon>
        <taxon>Pleosporomycetidae</taxon>
        <taxon>Pleosporales</taxon>
        <taxon>Pleosporales incertae sedis</taxon>
        <taxon>Massariosphaeria</taxon>
    </lineage>
</organism>
<feature type="chain" id="PRO_5028963754" evidence="1">
    <location>
        <begin position="23"/>
        <end position="74"/>
    </location>
</feature>
<dbReference type="Proteomes" id="UP000481861">
    <property type="component" value="Unassembled WGS sequence"/>
</dbReference>
<reference evidence="2 3" key="1">
    <citation type="submission" date="2020-01" db="EMBL/GenBank/DDBJ databases">
        <authorList>
            <consortium name="DOE Joint Genome Institute"/>
            <person name="Haridas S."/>
            <person name="Albert R."/>
            <person name="Binder M."/>
            <person name="Bloem J."/>
            <person name="Labutti K."/>
            <person name="Salamov A."/>
            <person name="Andreopoulos B."/>
            <person name="Baker S.E."/>
            <person name="Barry K."/>
            <person name="Bills G."/>
            <person name="Bluhm B.H."/>
            <person name="Cannon C."/>
            <person name="Castanera R."/>
            <person name="Culley D.E."/>
            <person name="Daum C."/>
            <person name="Ezra D."/>
            <person name="Gonzalez J.B."/>
            <person name="Henrissat B."/>
            <person name="Kuo A."/>
            <person name="Liang C."/>
            <person name="Lipzen A."/>
            <person name="Lutzoni F."/>
            <person name="Magnuson J."/>
            <person name="Mondo S."/>
            <person name="Nolan M."/>
            <person name="Ohm R."/>
            <person name="Pangilinan J."/>
            <person name="Park H.-J.H."/>
            <person name="Ramirez L."/>
            <person name="Alfaro M."/>
            <person name="Sun H."/>
            <person name="Tritt A."/>
            <person name="Yoshinaga Y."/>
            <person name="Zwiers L.-H.L."/>
            <person name="Turgeon B.G."/>
            <person name="Goodwin S.B."/>
            <person name="Spatafora J.W."/>
            <person name="Crous P.W."/>
            <person name="Grigoriev I.V."/>
        </authorList>
    </citation>
    <scope>NUCLEOTIDE SEQUENCE [LARGE SCALE GENOMIC DNA]</scope>
    <source>
        <strain evidence="2 3">CBS 611.86</strain>
    </source>
</reference>
<proteinExistence type="predicted"/>
<sequence length="74" mass="8382">MQWPEFHLLLLLLLLPVFPISSCQVGLGWVLLGLGQYGMNFFSVSSSVSEQIKSAMWTHGGRHMATFPFTFFMD</sequence>
<evidence type="ECO:0000256" key="1">
    <source>
        <dbReference type="SAM" id="SignalP"/>
    </source>
</evidence>
<comment type="caution">
    <text evidence="2">The sequence shown here is derived from an EMBL/GenBank/DDBJ whole genome shotgun (WGS) entry which is preliminary data.</text>
</comment>
<keyword evidence="1" id="KW-0732">Signal</keyword>
<feature type="non-terminal residue" evidence="2">
    <location>
        <position position="74"/>
    </location>
</feature>
<feature type="signal peptide" evidence="1">
    <location>
        <begin position="1"/>
        <end position="22"/>
    </location>
</feature>
<protein>
    <submittedName>
        <fullName evidence="2">Uncharacterized protein</fullName>
    </submittedName>
</protein>